<keyword evidence="3 5" id="KW-0808">Transferase</keyword>
<dbReference type="GO" id="GO:0050501">
    <property type="term" value="F:hyaluronan synthase activity"/>
    <property type="evidence" value="ECO:0007669"/>
    <property type="project" value="UniProtKB-EC"/>
</dbReference>
<keyword evidence="2 5" id="KW-0328">Glycosyltransferase</keyword>
<protein>
    <submittedName>
        <fullName evidence="5">Hyaluronan synthase</fullName>
        <ecNumber evidence="5">2.4.1.212</ecNumber>
    </submittedName>
</protein>
<dbReference type="AlphaFoldDB" id="A0A5J4SRC4"/>
<dbReference type="PANTHER" id="PTHR43685:SF5">
    <property type="entry name" value="GLYCOSYLTRANSFERASE EPSE-RELATED"/>
    <property type="match status" value="1"/>
</dbReference>
<dbReference type="PANTHER" id="PTHR43685">
    <property type="entry name" value="GLYCOSYLTRANSFERASE"/>
    <property type="match status" value="1"/>
</dbReference>
<sequence>MPVISVLMPVYNTGDYVREAINSILSQTFIDFELIIINDGSTDHSVEVIKSINDRRLVFIDHKENAGNYPRRNEGACIASGKYIAVMDSDDIAMPERLERQLAVMEADTTLLACGTNYTFIGGVEGVLRTCLYEDIKVALRTCNCFLHTSLMIRREAFIKAGGYNESYRYSSDYDLMRRLALEGKIINLPDRLLLYRVHSGQISMKFFKEQDEFANRIRSKYDHV</sequence>
<comment type="similarity">
    <text evidence="1">Belongs to the glycosyltransferase 2 family.</text>
</comment>
<proteinExistence type="inferred from homology"/>
<comment type="caution">
    <text evidence="5">The sequence shown here is derived from an EMBL/GenBank/DDBJ whole genome shotgun (WGS) entry which is preliminary data.</text>
</comment>
<evidence type="ECO:0000256" key="3">
    <source>
        <dbReference type="ARBA" id="ARBA00022679"/>
    </source>
</evidence>
<dbReference type="InterPro" id="IPR050834">
    <property type="entry name" value="Glycosyltransf_2"/>
</dbReference>
<dbReference type="Gene3D" id="3.90.550.10">
    <property type="entry name" value="Spore Coat Polysaccharide Biosynthesis Protein SpsA, Chain A"/>
    <property type="match status" value="1"/>
</dbReference>
<dbReference type="InterPro" id="IPR029044">
    <property type="entry name" value="Nucleotide-diphossugar_trans"/>
</dbReference>
<dbReference type="InterPro" id="IPR001173">
    <property type="entry name" value="Glyco_trans_2-like"/>
</dbReference>
<evidence type="ECO:0000313" key="5">
    <source>
        <dbReference type="EMBL" id="KAA6348478.1"/>
    </source>
</evidence>
<name>A0A5J4SRC4_9ZZZZ</name>
<gene>
    <name evidence="5" type="ORF">EZS27_004078</name>
</gene>
<dbReference type="Pfam" id="PF00535">
    <property type="entry name" value="Glycos_transf_2"/>
    <property type="match status" value="1"/>
</dbReference>
<reference evidence="5" key="1">
    <citation type="submission" date="2019-03" db="EMBL/GenBank/DDBJ databases">
        <title>Single cell metagenomics reveals metabolic interactions within the superorganism composed of flagellate Streblomastix strix and complex community of Bacteroidetes bacteria on its surface.</title>
        <authorList>
            <person name="Treitli S.C."/>
            <person name="Kolisko M."/>
            <person name="Husnik F."/>
            <person name="Keeling P."/>
            <person name="Hampl V."/>
        </authorList>
    </citation>
    <scope>NUCLEOTIDE SEQUENCE</scope>
    <source>
        <strain evidence="5">STM</strain>
    </source>
</reference>
<dbReference type="EMBL" id="SNRY01000067">
    <property type="protein sequence ID" value="KAA6348478.1"/>
    <property type="molecule type" value="Genomic_DNA"/>
</dbReference>
<dbReference type="SUPFAM" id="SSF53448">
    <property type="entry name" value="Nucleotide-diphospho-sugar transferases"/>
    <property type="match status" value="1"/>
</dbReference>
<organism evidence="5">
    <name type="scientific">termite gut metagenome</name>
    <dbReference type="NCBI Taxonomy" id="433724"/>
    <lineage>
        <taxon>unclassified sequences</taxon>
        <taxon>metagenomes</taxon>
        <taxon>organismal metagenomes</taxon>
    </lineage>
</organism>
<accession>A0A5J4SRC4</accession>
<evidence type="ECO:0000256" key="2">
    <source>
        <dbReference type="ARBA" id="ARBA00022676"/>
    </source>
</evidence>
<evidence type="ECO:0000256" key="1">
    <source>
        <dbReference type="ARBA" id="ARBA00006739"/>
    </source>
</evidence>
<dbReference type="EC" id="2.4.1.212" evidence="5"/>
<evidence type="ECO:0000259" key="4">
    <source>
        <dbReference type="Pfam" id="PF00535"/>
    </source>
</evidence>
<feature type="domain" description="Glycosyltransferase 2-like" evidence="4">
    <location>
        <begin position="5"/>
        <end position="125"/>
    </location>
</feature>